<protein>
    <recommendedName>
        <fullName evidence="4">Secreted protein</fullName>
    </recommendedName>
</protein>
<keyword evidence="1" id="KW-0812">Transmembrane</keyword>
<evidence type="ECO:0000313" key="2">
    <source>
        <dbReference type="EMBL" id="KAL2843497.1"/>
    </source>
</evidence>
<proteinExistence type="predicted"/>
<accession>A0ABR4JUL9</accession>
<organism evidence="2 3">
    <name type="scientific">Aspergillus pseudoustus</name>
    <dbReference type="NCBI Taxonomy" id="1810923"/>
    <lineage>
        <taxon>Eukaryota</taxon>
        <taxon>Fungi</taxon>
        <taxon>Dikarya</taxon>
        <taxon>Ascomycota</taxon>
        <taxon>Pezizomycotina</taxon>
        <taxon>Eurotiomycetes</taxon>
        <taxon>Eurotiomycetidae</taxon>
        <taxon>Eurotiales</taxon>
        <taxon>Aspergillaceae</taxon>
        <taxon>Aspergillus</taxon>
        <taxon>Aspergillus subgen. Nidulantes</taxon>
    </lineage>
</organism>
<name>A0ABR4JUL9_9EURO</name>
<evidence type="ECO:0000256" key="1">
    <source>
        <dbReference type="SAM" id="Phobius"/>
    </source>
</evidence>
<evidence type="ECO:0008006" key="4">
    <source>
        <dbReference type="Google" id="ProtNLM"/>
    </source>
</evidence>
<dbReference type="EMBL" id="JBFXLU010000089">
    <property type="protein sequence ID" value="KAL2843497.1"/>
    <property type="molecule type" value="Genomic_DNA"/>
</dbReference>
<reference evidence="2 3" key="1">
    <citation type="submission" date="2024-07" db="EMBL/GenBank/DDBJ databases">
        <title>Section-level genome sequencing and comparative genomics of Aspergillus sections Usti and Cavernicolus.</title>
        <authorList>
            <consortium name="Lawrence Berkeley National Laboratory"/>
            <person name="Nybo J.L."/>
            <person name="Vesth T.C."/>
            <person name="Theobald S."/>
            <person name="Frisvad J.C."/>
            <person name="Larsen T.O."/>
            <person name="Kjaerboelling I."/>
            <person name="Rothschild-Mancinelli K."/>
            <person name="Lyhne E.K."/>
            <person name="Kogle M.E."/>
            <person name="Barry K."/>
            <person name="Clum A."/>
            <person name="Na H."/>
            <person name="Ledsgaard L."/>
            <person name="Lin J."/>
            <person name="Lipzen A."/>
            <person name="Kuo A."/>
            <person name="Riley R."/>
            <person name="Mondo S."/>
            <person name="Labutti K."/>
            <person name="Haridas S."/>
            <person name="Pangalinan J."/>
            <person name="Salamov A.A."/>
            <person name="Simmons B.A."/>
            <person name="Magnuson J.K."/>
            <person name="Chen J."/>
            <person name="Drula E."/>
            <person name="Henrissat B."/>
            <person name="Wiebenga A."/>
            <person name="Lubbers R.J."/>
            <person name="Gomes A.C."/>
            <person name="Makela M.R."/>
            <person name="Stajich J."/>
            <person name="Grigoriev I.V."/>
            <person name="Mortensen U.H."/>
            <person name="De Vries R.P."/>
            <person name="Baker S.E."/>
            <person name="Andersen M.R."/>
        </authorList>
    </citation>
    <scope>NUCLEOTIDE SEQUENCE [LARGE SCALE GENOMIC DNA]</scope>
    <source>
        <strain evidence="2 3">CBS 123904</strain>
    </source>
</reference>
<keyword evidence="1" id="KW-0472">Membrane</keyword>
<evidence type="ECO:0000313" key="3">
    <source>
        <dbReference type="Proteomes" id="UP001610446"/>
    </source>
</evidence>
<feature type="transmembrane region" description="Helical" evidence="1">
    <location>
        <begin position="12"/>
        <end position="29"/>
    </location>
</feature>
<comment type="caution">
    <text evidence="2">The sequence shown here is derived from an EMBL/GenBank/DDBJ whole genome shotgun (WGS) entry which is preliminary data.</text>
</comment>
<sequence length="76" mass="8876">MVKGFGTWENRFFISRFLFPFVVSLAVPLDQPACSLKGRYSYDLLRSSRRLEMKDWHHNHNGRAHHGQGFLLASLQ</sequence>
<keyword evidence="1" id="KW-1133">Transmembrane helix</keyword>
<keyword evidence="3" id="KW-1185">Reference proteome</keyword>
<dbReference type="Proteomes" id="UP001610446">
    <property type="component" value="Unassembled WGS sequence"/>
</dbReference>
<gene>
    <name evidence="2" type="ORF">BJY01DRAFT_193796</name>
</gene>